<gene>
    <name evidence="3" type="ORF">QYT958_LOCUS46647</name>
    <name evidence="1" type="ORF">UJA718_LOCUS46514</name>
    <name evidence="2" type="ORF">UJA718_LOCUS48312</name>
</gene>
<comment type="caution">
    <text evidence="1">The sequence shown here is derived from an EMBL/GenBank/DDBJ whole genome shotgun (WGS) entry which is preliminary data.</text>
</comment>
<organism evidence="1 4">
    <name type="scientific">Rotaria socialis</name>
    <dbReference type="NCBI Taxonomy" id="392032"/>
    <lineage>
        <taxon>Eukaryota</taxon>
        <taxon>Metazoa</taxon>
        <taxon>Spiralia</taxon>
        <taxon>Gnathifera</taxon>
        <taxon>Rotifera</taxon>
        <taxon>Eurotatoria</taxon>
        <taxon>Bdelloidea</taxon>
        <taxon>Philodinida</taxon>
        <taxon>Philodinidae</taxon>
        <taxon>Rotaria</taxon>
    </lineage>
</organism>
<reference evidence="1" key="1">
    <citation type="submission" date="2021-02" db="EMBL/GenBank/DDBJ databases">
        <authorList>
            <person name="Nowell W R."/>
        </authorList>
    </citation>
    <scope>NUCLEOTIDE SEQUENCE</scope>
</reference>
<proteinExistence type="predicted"/>
<sequence length="55" mass="6585">AQLLAPNRNERQLDVDIENMKRDPNTRIVQRPPQEDIVYKQRVNESVMSIYILNY</sequence>
<dbReference type="Proteomes" id="UP000663848">
    <property type="component" value="Unassembled WGS sequence"/>
</dbReference>
<protein>
    <submittedName>
        <fullName evidence="1">Uncharacterized protein</fullName>
    </submittedName>
</protein>
<accession>A0A821WHT2</accession>
<evidence type="ECO:0000313" key="1">
    <source>
        <dbReference type="EMBL" id="CAF4922962.1"/>
    </source>
</evidence>
<evidence type="ECO:0000313" key="3">
    <source>
        <dbReference type="EMBL" id="CAF5129177.1"/>
    </source>
</evidence>
<evidence type="ECO:0000313" key="4">
    <source>
        <dbReference type="Proteomes" id="UP000663873"/>
    </source>
</evidence>
<dbReference type="AlphaFoldDB" id="A0A821WHT2"/>
<dbReference type="Proteomes" id="UP000663873">
    <property type="component" value="Unassembled WGS sequence"/>
</dbReference>
<keyword evidence="4" id="KW-1185">Reference proteome</keyword>
<dbReference type="EMBL" id="CAJOBP010095937">
    <property type="protein sequence ID" value="CAF4962299.1"/>
    <property type="molecule type" value="Genomic_DNA"/>
</dbReference>
<name>A0A821WHT2_9BILA</name>
<feature type="non-terminal residue" evidence="1">
    <location>
        <position position="1"/>
    </location>
</feature>
<dbReference type="EMBL" id="CAJOBR010083886">
    <property type="protein sequence ID" value="CAF5129177.1"/>
    <property type="molecule type" value="Genomic_DNA"/>
</dbReference>
<dbReference type="EMBL" id="CAJOBP010083540">
    <property type="protein sequence ID" value="CAF4922962.1"/>
    <property type="molecule type" value="Genomic_DNA"/>
</dbReference>
<evidence type="ECO:0000313" key="2">
    <source>
        <dbReference type="EMBL" id="CAF4962299.1"/>
    </source>
</evidence>